<keyword evidence="2" id="KW-0645">Protease</keyword>
<feature type="domain" description="Peptidase S49" evidence="5">
    <location>
        <begin position="77"/>
        <end position="155"/>
    </location>
</feature>
<proteinExistence type="inferred from homology"/>
<dbReference type="CDD" id="cd07023">
    <property type="entry name" value="S49_Sppa_N_C"/>
    <property type="match status" value="1"/>
</dbReference>
<keyword evidence="3" id="KW-0378">Hydrolase</keyword>
<organism evidence="6">
    <name type="scientific">marine metagenome</name>
    <dbReference type="NCBI Taxonomy" id="408172"/>
    <lineage>
        <taxon>unclassified sequences</taxon>
        <taxon>metagenomes</taxon>
        <taxon>ecological metagenomes</taxon>
    </lineage>
</organism>
<evidence type="ECO:0000256" key="3">
    <source>
        <dbReference type="ARBA" id="ARBA00022801"/>
    </source>
</evidence>
<evidence type="ECO:0000259" key="5">
    <source>
        <dbReference type="Pfam" id="PF01343"/>
    </source>
</evidence>
<feature type="non-terminal residue" evidence="6">
    <location>
        <position position="159"/>
    </location>
</feature>
<dbReference type="InterPro" id="IPR029045">
    <property type="entry name" value="ClpP/crotonase-like_dom_sf"/>
</dbReference>
<dbReference type="PANTHER" id="PTHR42987:SF8">
    <property type="entry name" value="PROTEINASE"/>
    <property type="match status" value="1"/>
</dbReference>
<evidence type="ECO:0000256" key="2">
    <source>
        <dbReference type="ARBA" id="ARBA00022670"/>
    </source>
</evidence>
<dbReference type="Gene3D" id="3.90.226.10">
    <property type="entry name" value="2-enoyl-CoA Hydratase, Chain A, domain 1"/>
    <property type="match status" value="1"/>
</dbReference>
<name>A0A381X5M4_9ZZZZ</name>
<evidence type="ECO:0000256" key="1">
    <source>
        <dbReference type="ARBA" id="ARBA00008683"/>
    </source>
</evidence>
<dbReference type="GO" id="GO:0006508">
    <property type="term" value="P:proteolysis"/>
    <property type="evidence" value="ECO:0007669"/>
    <property type="project" value="UniProtKB-KW"/>
</dbReference>
<dbReference type="SUPFAM" id="SSF52096">
    <property type="entry name" value="ClpP/crotonase"/>
    <property type="match status" value="1"/>
</dbReference>
<dbReference type="PANTHER" id="PTHR42987">
    <property type="entry name" value="PEPTIDASE S49"/>
    <property type="match status" value="1"/>
</dbReference>
<dbReference type="InterPro" id="IPR047272">
    <property type="entry name" value="S49_SppA_C"/>
</dbReference>
<dbReference type="GO" id="GO:0008236">
    <property type="term" value="F:serine-type peptidase activity"/>
    <property type="evidence" value="ECO:0007669"/>
    <property type="project" value="UniProtKB-KW"/>
</dbReference>
<keyword evidence="4" id="KW-0720">Serine protease</keyword>
<dbReference type="InterPro" id="IPR002142">
    <property type="entry name" value="Peptidase_S49"/>
</dbReference>
<sequence length="159" mass="17212">MLKSLFSKSVNIPTLRLSGVIGQAGMFRSGLTLNSLDKLINKLFSDKKCPAVALIINSPGGSPTQSSLISERIISKSKEKKKKVLAFVEDVAASGGYWLACAADEIFIDQNSVVGSIGVISPGFGFVEFIKKFGIERRVYTSGKSKSFLDPFKAEKKED</sequence>
<protein>
    <recommendedName>
        <fullName evidence="5">Peptidase S49 domain-containing protein</fullName>
    </recommendedName>
</protein>
<reference evidence="6" key="1">
    <citation type="submission" date="2018-05" db="EMBL/GenBank/DDBJ databases">
        <authorList>
            <person name="Lanie J.A."/>
            <person name="Ng W.-L."/>
            <person name="Kazmierczak K.M."/>
            <person name="Andrzejewski T.M."/>
            <person name="Davidsen T.M."/>
            <person name="Wayne K.J."/>
            <person name="Tettelin H."/>
            <person name="Glass J.I."/>
            <person name="Rusch D."/>
            <person name="Podicherti R."/>
            <person name="Tsui H.-C.T."/>
            <person name="Winkler M.E."/>
        </authorList>
    </citation>
    <scope>NUCLEOTIDE SEQUENCE</scope>
</reference>
<evidence type="ECO:0000313" key="6">
    <source>
        <dbReference type="EMBL" id="SVA60055.1"/>
    </source>
</evidence>
<dbReference type="AlphaFoldDB" id="A0A381X5M4"/>
<gene>
    <name evidence="6" type="ORF">METZ01_LOCUS112909</name>
</gene>
<accession>A0A381X5M4</accession>
<dbReference type="EMBL" id="UINC01014006">
    <property type="protein sequence ID" value="SVA60055.1"/>
    <property type="molecule type" value="Genomic_DNA"/>
</dbReference>
<dbReference type="Pfam" id="PF01343">
    <property type="entry name" value="Peptidase_S49"/>
    <property type="match status" value="1"/>
</dbReference>
<evidence type="ECO:0000256" key="4">
    <source>
        <dbReference type="ARBA" id="ARBA00022825"/>
    </source>
</evidence>
<comment type="similarity">
    <text evidence="1">Belongs to the peptidase S49 family.</text>
</comment>